<keyword evidence="1" id="KW-0677">Repeat</keyword>
<dbReference type="AlphaFoldDB" id="A0A9W9YHW3"/>
<keyword evidence="2 3" id="KW-0802">TPR repeat</keyword>
<feature type="repeat" description="TPR" evidence="3">
    <location>
        <begin position="618"/>
        <end position="651"/>
    </location>
</feature>
<protein>
    <recommendedName>
        <fullName evidence="6">Nephrocystin-3</fullName>
    </recommendedName>
</protein>
<dbReference type="SMART" id="SM00028">
    <property type="entry name" value="TPR"/>
    <property type="match status" value="7"/>
</dbReference>
<dbReference type="OrthoDB" id="381520at2759"/>
<comment type="caution">
    <text evidence="4">The sequence shown here is derived from an EMBL/GenBank/DDBJ whole genome shotgun (WGS) entry which is preliminary data.</text>
</comment>
<dbReference type="PROSITE" id="PS50293">
    <property type="entry name" value="TPR_REGION"/>
    <property type="match status" value="1"/>
</dbReference>
<evidence type="ECO:0000313" key="4">
    <source>
        <dbReference type="EMBL" id="KAJ7350951.1"/>
    </source>
</evidence>
<dbReference type="SUPFAM" id="SSF48452">
    <property type="entry name" value="TPR-like"/>
    <property type="match status" value="2"/>
</dbReference>
<dbReference type="Proteomes" id="UP001163046">
    <property type="component" value="Unassembled WGS sequence"/>
</dbReference>
<name>A0A9W9YHW3_9CNID</name>
<feature type="repeat" description="TPR" evidence="3">
    <location>
        <begin position="403"/>
        <end position="436"/>
    </location>
</feature>
<feature type="repeat" description="TPR" evidence="3">
    <location>
        <begin position="534"/>
        <end position="567"/>
    </location>
</feature>
<evidence type="ECO:0000256" key="1">
    <source>
        <dbReference type="ARBA" id="ARBA00022737"/>
    </source>
</evidence>
<dbReference type="Gene3D" id="1.25.40.10">
    <property type="entry name" value="Tetratricopeptide repeat domain"/>
    <property type="match status" value="2"/>
</dbReference>
<dbReference type="InterPro" id="IPR027417">
    <property type="entry name" value="P-loop_NTPase"/>
</dbReference>
<dbReference type="Pfam" id="PF13424">
    <property type="entry name" value="TPR_12"/>
    <property type="match status" value="4"/>
</dbReference>
<feature type="repeat" description="TPR" evidence="3">
    <location>
        <begin position="576"/>
        <end position="609"/>
    </location>
</feature>
<dbReference type="PANTHER" id="PTHR45641">
    <property type="entry name" value="TETRATRICOPEPTIDE REPEAT PROTEIN (AFU_ORTHOLOGUE AFUA_6G03870)"/>
    <property type="match status" value="1"/>
</dbReference>
<feature type="repeat" description="TPR" evidence="3">
    <location>
        <begin position="492"/>
        <end position="525"/>
    </location>
</feature>
<evidence type="ECO:0000313" key="5">
    <source>
        <dbReference type="Proteomes" id="UP001163046"/>
    </source>
</evidence>
<organism evidence="4 5">
    <name type="scientific">Desmophyllum pertusum</name>
    <dbReference type="NCBI Taxonomy" id="174260"/>
    <lineage>
        <taxon>Eukaryota</taxon>
        <taxon>Metazoa</taxon>
        <taxon>Cnidaria</taxon>
        <taxon>Anthozoa</taxon>
        <taxon>Hexacorallia</taxon>
        <taxon>Scleractinia</taxon>
        <taxon>Caryophylliina</taxon>
        <taxon>Caryophylliidae</taxon>
        <taxon>Desmophyllum</taxon>
    </lineage>
</organism>
<reference evidence="4" key="1">
    <citation type="submission" date="2023-01" db="EMBL/GenBank/DDBJ databases">
        <title>Genome assembly of the deep-sea coral Lophelia pertusa.</title>
        <authorList>
            <person name="Herrera S."/>
            <person name="Cordes E."/>
        </authorList>
    </citation>
    <scope>NUCLEOTIDE SEQUENCE</scope>
    <source>
        <strain evidence="4">USNM1676648</strain>
        <tissue evidence="4">Polyp</tissue>
    </source>
</reference>
<gene>
    <name evidence="4" type="ORF">OS493_037637</name>
</gene>
<accession>A0A9W9YHW3</accession>
<keyword evidence="5" id="KW-1185">Reference proteome</keyword>
<proteinExistence type="predicted"/>
<evidence type="ECO:0000256" key="3">
    <source>
        <dbReference type="PROSITE-ProRule" id="PRU00339"/>
    </source>
</evidence>
<dbReference type="PROSITE" id="PS50005">
    <property type="entry name" value="TPR"/>
    <property type="match status" value="6"/>
</dbReference>
<evidence type="ECO:0000256" key="2">
    <source>
        <dbReference type="ARBA" id="ARBA00022803"/>
    </source>
</evidence>
<dbReference type="InterPro" id="IPR019734">
    <property type="entry name" value="TPR_rpt"/>
</dbReference>
<evidence type="ECO:0008006" key="6">
    <source>
        <dbReference type="Google" id="ProtNLM"/>
    </source>
</evidence>
<dbReference type="EMBL" id="MU827375">
    <property type="protein sequence ID" value="KAJ7350951.1"/>
    <property type="molecule type" value="Genomic_DNA"/>
</dbReference>
<sequence length="690" mass="77996">MTLNAESLDTLLESYFSFARQLKCPHYAVTSILNSKDLKIEEKIANLKSLISTKIGSYASWLLVVDNLKSMSQMHDHLPKRGNEQWARGQLLITTQDTTSIPLTNSFIQHISVSKGMDSNESICLLARLSGIHDNENGKMVAQELDCQPLALASAATYVKQIRQSKLTSHFGWNEYREKLEQGTRDSTETTLAETNPSYPKSMTKAITLAVEEMMASDKVIVRAFSFLSLCAPQPLSLEIVINYILNVDEEIEYKEMIMMRIQRCSLLLLDEEETGVYIRVHQVVRDVIKTVMKDYLASHRIKAVNGAVTAFNRFIEDSLGDNSLDLDHTMQSNSIAPHLKTLVESIENMFSKENLSHVFKTGMLKLGRICKNHCNFHTAIKYYEYSLVTFQKKVGPEHFHVATTYSNLGSVHMALGDFEQAKKNHHHALNIYLKQLGPEHLGPEHVDVATIYNELGSVHQALGDFEQAKEYHRHALNIRLKQLGPEHVDVATIYNNLGSVHQALGDFEQAKEYHHHALNIHLKQLGPEHVDVATIYNELGSVHQDLGDFEQAKEYHHHALNIHLKQLGPEHVHVATTYNNLGSVHKALGDFEQAKKNHHHALSIRLKQLGPEHVHVATIYNNLGSVHMVLGDFEQAKKNHHHALNIYLKQLGPEHVHVATIYNNLGSVHRALGDFEQAKKNHHHALSIL</sequence>
<dbReference type="SUPFAM" id="SSF52540">
    <property type="entry name" value="P-loop containing nucleoside triphosphate hydrolases"/>
    <property type="match status" value="1"/>
</dbReference>
<dbReference type="PANTHER" id="PTHR45641:SF19">
    <property type="entry name" value="NEPHROCYSTIN-3"/>
    <property type="match status" value="1"/>
</dbReference>
<feature type="repeat" description="TPR" evidence="3">
    <location>
        <begin position="450"/>
        <end position="483"/>
    </location>
</feature>
<dbReference type="InterPro" id="IPR011990">
    <property type="entry name" value="TPR-like_helical_dom_sf"/>
</dbReference>